<gene>
    <name evidence="1" type="ORF">MM415B00342_0060</name>
</gene>
<dbReference type="EMBL" id="MT141557">
    <property type="protein sequence ID" value="QJA66598.1"/>
    <property type="molecule type" value="Genomic_DNA"/>
</dbReference>
<reference evidence="1" key="1">
    <citation type="submission" date="2020-03" db="EMBL/GenBank/DDBJ databases">
        <title>The deep terrestrial virosphere.</title>
        <authorList>
            <person name="Holmfeldt K."/>
            <person name="Nilsson E."/>
            <person name="Simone D."/>
            <person name="Lopez-Fernandez M."/>
            <person name="Wu X."/>
            <person name="de Brujin I."/>
            <person name="Lundin D."/>
            <person name="Andersson A."/>
            <person name="Bertilsson S."/>
            <person name="Dopson M."/>
        </authorList>
    </citation>
    <scope>NUCLEOTIDE SEQUENCE</scope>
    <source>
        <strain evidence="1">MM415B00342</strain>
    </source>
</reference>
<proteinExistence type="predicted"/>
<organism evidence="1">
    <name type="scientific">viral metagenome</name>
    <dbReference type="NCBI Taxonomy" id="1070528"/>
    <lineage>
        <taxon>unclassified sequences</taxon>
        <taxon>metagenomes</taxon>
        <taxon>organismal metagenomes</taxon>
    </lineage>
</organism>
<dbReference type="AlphaFoldDB" id="A0A6M3JB99"/>
<accession>A0A6M3JB99</accession>
<protein>
    <submittedName>
        <fullName evidence="1">Uncharacterized protein</fullName>
    </submittedName>
</protein>
<sequence>MDSIEEICVMKLEVAMILLEKNVKLVRELWEQLIEVLKDDAERKEYQRVGRRQKSGK</sequence>
<evidence type="ECO:0000313" key="1">
    <source>
        <dbReference type="EMBL" id="QJA66598.1"/>
    </source>
</evidence>
<name>A0A6M3JB99_9ZZZZ</name>